<dbReference type="InterPro" id="IPR018090">
    <property type="entry name" value="Pyrmidine_PPas_bac/euk"/>
</dbReference>
<dbReference type="InterPro" id="IPR017459">
    <property type="entry name" value="Glycosyl_Trfase_fam3_N_dom"/>
</dbReference>
<dbReference type="Gene3D" id="1.20.970.10">
    <property type="entry name" value="Transferase, Pyrimidine Nucleoside Phosphorylase, Chain C"/>
    <property type="match status" value="1"/>
</dbReference>
<dbReference type="Pfam" id="PF02885">
    <property type="entry name" value="Glycos_trans_3N"/>
    <property type="match status" value="1"/>
</dbReference>
<dbReference type="NCBIfam" id="NF004747">
    <property type="entry name" value="PRK06078.1"/>
    <property type="match status" value="1"/>
</dbReference>
<protein>
    <recommendedName>
        <fullName evidence="7">Pyrimidine-nucleoside phosphorylase</fullName>
        <ecNumber evidence="6">2.4.2.2</ecNumber>
    </recommendedName>
</protein>
<dbReference type="GO" id="GO:0046872">
    <property type="term" value="F:metal ion binding"/>
    <property type="evidence" value="ECO:0007669"/>
    <property type="project" value="UniProtKB-KW"/>
</dbReference>
<dbReference type="FunFam" id="3.40.1030.10:FF:000003">
    <property type="entry name" value="Pyrimidine-nucleoside phosphorylase"/>
    <property type="match status" value="1"/>
</dbReference>
<dbReference type="GO" id="GO:0004645">
    <property type="term" value="F:1,4-alpha-oligoglucan phosphorylase activity"/>
    <property type="evidence" value="ECO:0007669"/>
    <property type="project" value="InterPro"/>
</dbReference>
<evidence type="ECO:0000256" key="2">
    <source>
        <dbReference type="ARBA" id="ARBA00001958"/>
    </source>
</evidence>
<reference evidence="14 15" key="1">
    <citation type="submission" date="2018-01" db="EMBL/GenBank/DDBJ databases">
        <title>Bacillus asahii Genome sequencing and assembly.</title>
        <authorList>
            <person name="Jiang H."/>
            <person name="Feng Y."/>
            <person name="Zhao F."/>
            <person name="Lin X."/>
        </authorList>
    </citation>
    <scope>NUCLEOTIDE SEQUENCE [LARGE SCALE GENOMIC DNA]</scope>
    <source>
        <strain evidence="14 15">OM18</strain>
    </source>
</reference>
<keyword evidence="9" id="KW-0808">Transferase</keyword>
<dbReference type="RefSeq" id="WP_127761230.1">
    <property type="nucleotide sequence ID" value="NZ_CP026095.1"/>
</dbReference>
<dbReference type="EMBL" id="CP026095">
    <property type="protein sequence ID" value="AZV44205.1"/>
    <property type="molecule type" value="Genomic_DNA"/>
</dbReference>
<dbReference type="SUPFAM" id="SSF47648">
    <property type="entry name" value="Nucleoside phosphorylase/phosphoribosyltransferase N-terminal domain"/>
    <property type="match status" value="1"/>
</dbReference>
<dbReference type="SUPFAM" id="SSF52418">
    <property type="entry name" value="Nucleoside phosphorylase/phosphoribosyltransferase catalytic domain"/>
    <property type="match status" value="1"/>
</dbReference>
<evidence type="ECO:0000256" key="13">
    <source>
        <dbReference type="ARBA" id="ARBA00048525"/>
    </source>
</evidence>
<comment type="function">
    <text evidence="3">Catalyzes phosphorolysis of the pyrimidine nucleosides uridine, thymidine and 2'-deoxyuridine with the formation of the corresponding pyrimidine base and ribose-1-phosphate.</text>
</comment>
<comment type="subunit">
    <text evidence="5">Homodimer.</text>
</comment>
<dbReference type="NCBIfam" id="TIGR02644">
    <property type="entry name" value="Y_phosphoryl"/>
    <property type="match status" value="1"/>
</dbReference>
<comment type="catalytic activity">
    <reaction evidence="13">
        <text>thymidine + phosphate = 2-deoxy-alpha-D-ribose 1-phosphate + thymine</text>
        <dbReference type="Rhea" id="RHEA:16037"/>
        <dbReference type="ChEBI" id="CHEBI:17748"/>
        <dbReference type="ChEBI" id="CHEBI:17821"/>
        <dbReference type="ChEBI" id="CHEBI:43474"/>
        <dbReference type="ChEBI" id="CHEBI:57259"/>
        <dbReference type="EC" id="2.4.2.2"/>
    </reaction>
</comment>
<dbReference type="InterPro" id="IPR036566">
    <property type="entry name" value="PYNP-like_C_sf"/>
</dbReference>
<dbReference type="Gene3D" id="3.40.1030.10">
    <property type="entry name" value="Nucleoside phosphorylase/phosphoribosyltransferase catalytic domain"/>
    <property type="match status" value="1"/>
</dbReference>
<evidence type="ECO:0000313" key="14">
    <source>
        <dbReference type="EMBL" id="AZV44205.1"/>
    </source>
</evidence>
<evidence type="ECO:0000256" key="7">
    <source>
        <dbReference type="ARBA" id="ARBA00014680"/>
    </source>
</evidence>
<comment type="catalytic activity">
    <reaction evidence="12">
        <text>uridine + phosphate = alpha-D-ribose 1-phosphate + uracil</text>
        <dbReference type="Rhea" id="RHEA:24388"/>
        <dbReference type="ChEBI" id="CHEBI:16704"/>
        <dbReference type="ChEBI" id="CHEBI:17568"/>
        <dbReference type="ChEBI" id="CHEBI:43474"/>
        <dbReference type="ChEBI" id="CHEBI:57720"/>
        <dbReference type="EC" id="2.4.2.2"/>
    </reaction>
</comment>
<accession>A0A3T0KVB7</accession>
<dbReference type="Pfam" id="PF00591">
    <property type="entry name" value="Glycos_transf_3"/>
    <property type="match status" value="1"/>
</dbReference>
<evidence type="ECO:0000256" key="5">
    <source>
        <dbReference type="ARBA" id="ARBA00011738"/>
    </source>
</evidence>
<evidence type="ECO:0000256" key="3">
    <source>
        <dbReference type="ARBA" id="ARBA00003877"/>
    </source>
</evidence>
<proteinExistence type="inferred from homology"/>
<dbReference type="KEGG" id="pasa:BAOM_3596"/>
<evidence type="ECO:0000256" key="12">
    <source>
        <dbReference type="ARBA" id="ARBA00048453"/>
    </source>
</evidence>
<dbReference type="PANTHER" id="PTHR10515">
    <property type="entry name" value="THYMIDINE PHOSPHORYLASE"/>
    <property type="match status" value="1"/>
</dbReference>
<sequence length="434" mass="46524">MRMVDLIEKKRDGHELTTEEMTFIIQGFTDGSLPDYQMSAWAMAVYFQGLTERECADLTMAMVQSGDQIDLSKIEGIKVDKHSTGGVGDTTTLVLGPLVASVGVPVAKMSGRGLGHTGGTVDKLEAVAGFHVEIENEQFIELVNKNKLAVIGQSGNLTPADKKLYALRDVTATVNSMGLIASSIMSKKIAAGADAIVLDVKTGAGAFMKTLEDSEVLAHAMVQIGNNVGRQTMAVISDMSQPLGFAIGNALEVKEAIDTLKGEGPEDLTELSLTLGSYMVYLAKKASSLDEARARLTQAIQDGSALETFRKFLIAQGGDGSVVDHPEKLPQASFVYELQAKESGYVSEIVADEIGTAAMLLGAGRATKESEIDLAVGLVLRKKIGDYVEQGESLVTIYSNVEDVKVVKEKLYNHISISKEQVSQPTLIYKEILQ</sequence>
<dbReference type="PANTHER" id="PTHR10515:SF0">
    <property type="entry name" value="THYMIDINE PHOSPHORYLASE"/>
    <property type="match status" value="1"/>
</dbReference>
<dbReference type="InterPro" id="IPR017872">
    <property type="entry name" value="Pyrmidine_PPase_CS"/>
</dbReference>
<dbReference type="Proteomes" id="UP000283095">
    <property type="component" value="Chromosome"/>
</dbReference>
<evidence type="ECO:0000313" key="15">
    <source>
        <dbReference type="Proteomes" id="UP000283095"/>
    </source>
</evidence>
<dbReference type="AlphaFoldDB" id="A0A3T0KVB7"/>
<evidence type="ECO:0000256" key="1">
    <source>
        <dbReference type="ARBA" id="ARBA00001066"/>
    </source>
</evidence>
<dbReference type="SUPFAM" id="SSF54680">
    <property type="entry name" value="Pyrimidine nucleoside phosphorylase C-terminal domain"/>
    <property type="match status" value="1"/>
</dbReference>
<dbReference type="GO" id="GO:0006206">
    <property type="term" value="P:pyrimidine nucleobase metabolic process"/>
    <property type="evidence" value="ECO:0007669"/>
    <property type="project" value="InterPro"/>
</dbReference>
<comment type="similarity">
    <text evidence="4">Belongs to the thymidine/pyrimidine-nucleoside phosphorylase family.</text>
</comment>
<dbReference type="GO" id="GO:0009032">
    <property type="term" value="F:thymidine phosphorylase activity"/>
    <property type="evidence" value="ECO:0007669"/>
    <property type="project" value="TreeGrafter"/>
</dbReference>
<organism evidence="14 15">
    <name type="scientific">Peribacillus asahii</name>
    <dbReference type="NCBI Taxonomy" id="228899"/>
    <lineage>
        <taxon>Bacteria</taxon>
        <taxon>Bacillati</taxon>
        <taxon>Bacillota</taxon>
        <taxon>Bacilli</taxon>
        <taxon>Bacillales</taxon>
        <taxon>Bacillaceae</taxon>
        <taxon>Peribacillus</taxon>
    </lineage>
</organism>
<dbReference type="PROSITE" id="PS00647">
    <property type="entry name" value="THYMID_PHOSPHORYLASE"/>
    <property type="match status" value="1"/>
</dbReference>
<dbReference type="GO" id="GO:0006213">
    <property type="term" value="P:pyrimidine nucleoside metabolic process"/>
    <property type="evidence" value="ECO:0007669"/>
    <property type="project" value="InterPro"/>
</dbReference>
<evidence type="ECO:0000256" key="4">
    <source>
        <dbReference type="ARBA" id="ARBA00006915"/>
    </source>
</evidence>
<dbReference type="InterPro" id="IPR000053">
    <property type="entry name" value="Thymidine/pyrmidine_PPase"/>
</dbReference>
<dbReference type="SMART" id="SM00941">
    <property type="entry name" value="PYNP_C"/>
    <property type="match status" value="1"/>
</dbReference>
<dbReference type="InterPro" id="IPR000312">
    <property type="entry name" value="Glycosyl_Trfase_fam3"/>
</dbReference>
<dbReference type="Pfam" id="PF07831">
    <property type="entry name" value="PYNP_C"/>
    <property type="match status" value="1"/>
</dbReference>
<dbReference type="NCBIfam" id="NF004490">
    <property type="entry name" value="PRK05820.1"/>
    <property type="match status" value="1"/>
</dbReference>
<evidence type="ECO:0000256" key="6">
    <source>
        <dbReference type="ARBA" id="ARBA00011889"/>
    </source>
</evidence>
<dbReference type="Gene3D" id="3.90.1170.30">
    <property type="entry name" value="Pyrimidine nucleoside phosphorylase-like, C-terminal domain"/>
    <property type="match status" value="1"/>
</dbReference>
<evidence type="ECO:0000256" key="8">
    <source>
        <dbReference type="ARBA" id="ARBA00022676"/>
    </source>
</evidence>
<dbReference type="GO" id="GO:0005829">
    <property type="term" value="C:cytosol"/>
    <property type="evidence" value="ECO:0007669"/>
    <property type="project" value="TreeGrafter"/>
</dbReference>
<comment type="cofactor">
    <cofactor evidence="2">
        <name>K(+)</name>
        <dbReference type="ChEBI" id="CHEBI:29103"/>
    </cofactor>
</comment>
<dbReference type="FunFam" id="1.20.970.10:FF:000002">
    <property type="entry name" value="Pyrimidine-nucleoside phosphorylase"/>
    <property type="match status" value="1"/>
</dbReference>
<evidence type="ECO:0000256" key="10">
    <source>
        <dbReference type="ARBA" id="ARBA00022723"/>
    </source>
</evidence>
<dbReference type="OrthoDB" id="9763887at2"/>
<evidence type="ECO:0000256" key="11">
    <source>
        <dbReference type="ARBA" id="ARBA00022958"/>
    </source>
</evidence>
<keyword evidence="10" id="KW-0479">Metal-binding</keyword>
<dbReference type="EC" id="2.4.2.2" evidence="6"/>
<keyword evidence="11" id="KW-0630">Potassium</keyword>
<dbReference type="InterPro" id="IPR036320">
    <property type="entry name" value="Glycosyl_Trfase_fam3_N_dom_sf"/>
</dbReference>
<comment type="catalytic activity">
    <reaction evidence="1">
        <text>2'-deoxyuridine + phosphate = 2-deoxy-alpha-D-ribose 1-phosphate + uracil</text>
        <dbReference type="Rhea" id="RHEA:22824"/>
        <dbReference type="ChEBI" id="CHEBI:16450"/>
        <dbReference type="ChEBI" id="CHEBI:17568"/>
        <dbReference type="ChEBI" id="CHEBI:43474"/>
        <dbReference type="ChEBI" id="CHEBI:57259"/>
        <dbReference type="EC" id="2.4.2.2"/>
    </reaction>
</comment>
<dbReference type="InterPro" id="IPR035902">
    <property type="entry name" value="Nuc_phospho_transferase"/>
</dbReference>
<keyword evidence="8" id="KW-0328">Glycosyltransferase</keyword>
<name>A0A3T0KVB7_9BACI</name>
<dbReference type="PIRSF" id="PIRSF000478">
    <property type="entry name" value="TP_PyNP"/>
    <property type="match status" value="1"/>
</dbReference>
<evidence type="ECO:0000256" key="9">
    <source>
        <dbReference type="ARBA" id="ARBA00022679"/>
    </source>
</evidence>
<gene>
    <name evidence="14" type="ORF">BAOM_3596</name>
</gene>
<dbReference type="InterPro" id="IPR013102">
    <property type="entry name" value="PYNP_C"/>
</dbReference>